<evidence type="ECO:0000313" key="2">
    <source>
        <dbReference type="Proteomes" id="UP001177744"/>
    </source>
</evidence>
<dbReference type="InterPro" id="IPR021156">
    <property type="entry name" value="TF_A-like/BEX"/>
</dbReference>
<keyword evidence="2" id="KW-1185">Reference proteome</keyword>
<comment type="caution">
    <text evidence="1">The sequence shown here is derived from an EMBL/GenBank/DDBJ whole genome shotgun (WGS) entry which is preliminary data.</text>
</comment>
<sequence>MSLAPGPGEAVGPWIRVKPCPWVRPRPNQRSRTCITTICPPSRAEGNNYIMQKLCKENEGKPKCCVLKREEKRSYGEFECQQTEGNFRQSLLQSLEEFKEDTDYRHFNNEEMTREMR</sequence>
<evidence type="ECO:0000313" key="1">
    <source>
        <dbReference type="EMBL" id="KAK1340017.1"/>
    </source>
</evidence>
<dbReference type="EMBL" id="JAULJE010000008">
    <property type="protein sequence ID" value="KAK1340017.1"/>
    <property type="molecule type" value="Genomic_DNA"/>
</dbReference>
<organism evidence="1 2">
    <name type="scientific">Cnephaeus nilssonii</name>
    <name type="common">Northern bat</name>
    <name type="synonym">Eptesicus nilssonii</name>
    <dbReference type="NCBI Taxonomy" id="3371016"/>
    <lineage>
        <taxon>Eukaryota</taxon>
        <taxon>Metazoa</taxon>
        <taxon>Chordata</taxon>
        <taxon>Craniata</taxon>
        <taxon>Vertebrata</taxon>
        <taxon>Euteleostomi</taxon>
        <taxon>Mammalia</taxon>
        <taxon>Eutheria</taxon>
        <taxon>Laurasiatheria</taxon>
        <taxon>Chiroptera</taxon>
        <taxon>Yangochiroptera</taxon>
        <taxon>Vespertilionidae</taxon>
        <taxon>Cnephaeus</taxon>
    </lineage>
</organism>
<name>A0AA40I045_CNENI</name>
<proteinExistence type="predicted"/>
<reference evidence="1" key="1">
    <citation type="submission" date="2023-06" db="EMBL/GenBank/DDBJ databases">
        <title>Reference genome for the Northern bat (Eptesicus nilssonii), a most northern bat species.</title>
        <authorList>
            <person name="Laine V.N."/>
            <person name="Pulliainen A.T."/>
            <person name="Lilley T.M."/>
        </authorList>
    </citation>
    <scope>NUCLEOTIDE SEQUENCE</scope>
    <source>
        <strain evidence="1">BLF_Eptnil</strain>
        <tissue evidence="1">Kidney</tissue>
    </source>
</reference>
<dbReference type="Pfam" id="PF04538">
    <property type="entry name" value="BEX"/>
    <property type="match status" value="1"/>
</dbReference>
<gene>
    <name evidence="1" type="ORF">QTO34_018581</name>
</gene>
<dbReference type="Proteomes" id="UP001177744">
    <property type="component" value="Unassembled WGS sequence"/>
</dbReference>
<protein>
    <submittedName>
        <fullName evidence="1">Uncharacterized protein</fullName>
    </submittedName>
</protein>
<accession>A0AA40I045</accession>
<dbReference type="AlphaFoldDB" id="A0AA40I045"/>